<evidence type="ECO:0000313" key="2">
    <source>
        <dbReference type="EMBL" id="MEK7952910.1"/>
    </source>
</evidence>
<dbReference type="SMART" id="SM00506">
    <property type="entry name" value="A1pp"/>
    <property type="match status" value="1"/>
</dbReference>
<sequence length="199" mass="22181">MKITLCYRDEPLGEAWRHCFEGLNEVAILEGDICQLSCDAVVSPANSFGFMDGGLDHLLSERFGWDLQDRVMKAIQSRPMRELLIGEAIVVATEDVRVPWLIAAPTMRVPMRIRNSIHAYLAMKAILIAAKSHQEEIPITHVAVPGLGTGVGHLAPQVAAAQMAKAYREVMLDEHKYPGSFNEAQRMHLDLNRSAMLYD</sequence>
<dbReference type="RefSeq" id="WP_341406670.1">
    <property type="nucleotide sequence ID" value="NZ_JBBUKT010000009.1"/>
</dbReference>
<protein>
    <submittedName>
        <fullName evidence="2">Macro domain-containing protein</fullName>
    </submittedName>
</protein>
<dbReference type="SUPFAM" id="SSF52949">
    <property type="entry name" value="Macro domain-like"/>
    <property type="match status" value="1"/>
</dbReference>
<dbReference type="InterPro" id="IPR002589">
    <property type="entry name" value="Macro_dom"/>
</dbReference>
<gene>
    <name evidence="2" type="ORF">WKV53_20525</name>
</gene>
<evidence type="ECO:0000313" key="3">
    <source>
        <dbReference type="Proteomes" id="UP001371305"/>
    </source>
</evidence>
<organism evidence="2 3">
    <name type="scientific">Luteolibacter soli</name>
    <dbReference type="NCBI Taxonomy" id="3135280"/>
    <lineage>
        <taxon>Bacteria</taxon>
        <taxon>Pseudomonadati</taxon>
        <taxon>Verrucomicrobiota</taxon>
        <taxon>Verrucomicrobiia</taxon>
        <taxon>Verrucomicrobiales</taxon>
        <taxon>Verrucomicrobiaceae</taxon>
        <taxon>Luteolibacter</taxon>
    </lineage>
</organism>
<feature type="domain" description="Macro" evidence="1">
    <location>
        <begin position="13"/>
        <end position="199"/>
    </location>
</feature>
<dbReference type="EMBL" id="JBBUKT010000009">
    <property type="protein sequence ID" value="MEK7952910.1"/>
    <property type="molecule type" value="Genomic_DNA"/>
</dbReference>
<accession>A0ABU9AZT4</accession>
<dbReference type="Gene3D" id="3.40.220.10">
    <property type="entry name" value="Leucine Aminopeptidase, subunit E, domain 1"/>
    <property type="match status" value="1"/>
</dbReference>
<dbReference type="Pfam" id="PF01661">
    <property type="entry name" value="Macro"/>
    <property type="match status" value="1"/>
</dbReference>
<reference evidence="2 3" key="1">
    <citation type="submission" date="2024-04" db="EMBL/GenBank/DDBJ databases">
        <title>Luteolibacter sp. isolated from soil.</title>
        <authorList>
            <person name="An J."/>
        </authorList>
    </citation>
    <scope>NUCLEOTIDE SEQUENCE [LARGE SCALE GENOMIC DNA]</scope>
    <source>
        <strain evidence="2 3">Y139</strain>
    </source>
</reference>
<dbReference type="InterPro" id="IPR043472">
    <property type="entry name" value="Macro_dom-like"/>
</dbReference>
<proteinExistence type="predicted"/>
<evidence type="ECO:0000259" key="1">
    <source>
        <dbReference type="PROSITE" id="PS51154"/>
    </source>
</evidence>
<dbReference type="PROSITE" id="PS51154">
    <property type="entry name" value="MACRO"/>
    <property type="match status" value="1"/>
</dbReference>
<name>A0ABU9AZT4_9BACT</name>
<dbReference type="Proteomes" id="UP001371305">
    <property type="component" value="Unassembled WGS sequence"/>
</dbReference>
<keyword evidence="3" id="KW-1185">Reference proteome</keyword>
<comment type="caution">
    <text evidence="2">The sequence shown here is derived from an EMBL/GenBank/DDBJ whole genome shotgun (WGS) entry which is preliminary data.</text>
</comment>